<dbReference type="Proteomes" id="UP001428774">
    <property type="component" value="Unassembled WGS sequence"/>
</dbReference>
<dbReference type="SUPFAM" id="SSF53300">
    <property type="entry name" value="vWA-like"/>
    <property type="match status" value="1"/>
</dbReference>
<feature type="compositionally biased region" description="Basic and acidic residues" evidence="1">
    <location>
        <begin position="202"/>
        <end position="215"/>
    </location>
</feature>
<dbReference type="Gene3D" id="3.40.50.410">
    <property type="entry name" value="von Willebrand factor, type A domain"/>
    <property type="match status" value="1"/>
</dbReference>
<dbReference type="PROSITE" id="PS50234">
    <property type="entry name" value="VWFA"/>
    <property type="match status" value="1"/>
</dbReference>
<gene>
    <name evidence="4" type="ORF">ABFB10_13285</name>
</gene>
<evidence type="ECO:0000256" key="1">
    <source>
        <dbReference type="SAM" id="MobiDB-lite"/>
    </source>
</evidence>
<name>A0AAW9SRV9_9RHOB</name>
<evidence type="ECO:0000256" key="2">
    <source>
        <dbReference type="SAM" id="SignalP"/>
    </source>
</evidence>
<evidence type="ECO:0000313" key="4">
    <source>
        <dbReference type="EMBL" id="MEN9061845.1"/>
    </source>
</evidence>
<accession>A0AAW9SRV9</accession>
<feature type="domain" description="VWFA" evidence="3">
    <location>
        <begin position="31"/>
        <end position="175"/>
    </location>
</feature>
<dbReference type="Pfam" id="PF13519">
    <property type="entry name" value="VWA_2"/>
    <property type="match status" value="1"/>
</dbReference>
<sequence length="233" mass="23787">MRLYDPLAPVLAAALALAPAPTGAGQSCTEDAMIVFDGSGSMAEIGSTGIGVPRISEARTALNRVIPEIAAARRLGLVIYGPAGDRTCRNIDLRFAPQWQAAPRLLADVQALRPAGGTSLTDAVKRAAEVLGAPGNSGAVVLVTDGKETCGGQPCQLAAELAATAPGLTVHVIGFKVRDDWPDPGRAEASGDATVARCLADRTGEPLRGGRDGGRTGRRPAGDVGVQCLRAGF</sequence>
<dbReference type="InterPro" id="IPR002035">
    <property type="entry name" value="VWF_A"/>
</dbReference>
<dbReference type="AlphaFoldDB" id="A0AAW9SRV9"/>
<evidence type="ECO:0000313" key="5">
    <source>
        <dbReference type="Proteomes" id="UP001428774"/>
    </source>
</evidence>
<protein>
    <submittedName>
        <fullName evidence="4">VWA domain-containing protein</fullName>
    </submittedName>
</protein>
<feature type="chain" id="PRO_5043993094" evidence="2">
    <location>
        <begin position="25"/>
        <end position="233"/>
    </location>
</feature>
<organism evidence="4 5">
    <name type="scientific">Ponticoccus litoralis</name>
    <dbReference type="NCBI Taxonomy" id="422297"/>
    <lineage>
        <taxon>Bacteria</taxon>
        <taxon>Pseudomonadati</taxon>
        <taxon>Pseudomonadota</taxon>
        <taxon>Alphaproteobacteria</taxon>
        <taxon>Rhodobacterales</taxon>
        <taxon>Roseobacteraceae</taxon>
        <taxon>Ponticoccus</taxon>
    </lineage>
</organism>
<keyword evidence="5" id="KW-1185">Reference proteome</keyword>
<evidence type="ECO:0000259" key="3">
    <source>
        <dbReference type="PROSITE" id="PS50234"/>
    </source>
</evidence>
<proteinExistence type="predicted"/>
<dbReference type="EMBL" id="JBDNCH010000002">
    <property type="protein sequence ID" value="MEN9061845.1"/>
    <property type="molecule type" value="Genomic_DNA"/>
</dbReference>
<dbReference type="InterPro" id="IPR036465">
    <property type="entry name" value="vWFA_dom_sf"/>
</dbReference>
<comment type="caution">
    <text evidence="4">The sequence shown here is derived from an EMBL/GenBank/DDBJ whole genome shotgun (WGS) entry which is preliminary data.</text>
</comment>
<dbReference type="SMART" id="SM00327">
    <property type="entry name" value="VWA"/>
    <property type="match status" value="1"/>
</dbReference>
<dbReference type="RefSeq" id="WP_347166876.1">
    <property type="nucleotide sequence ID" value="NZ_JBDNCH010000002.1"/>
</dbReference>
<dbReference type="PROSITE" id="PS51257">
    <property type="entry name" value="PROKAR_LIPOPROTEIN"/>
    <property type="match status" value="1"/>
</dbReference>
<keyword evidence="2" id="KW-0732">Signal</keyword>
<feature type="region of interest" description="Disordered" evidence="1">
    <location>
        <begin position="202"/>
        <end position="223"/>
    </location>
</feature>
<reference evidence="4 5" key="1">
    <citation type="submission" date="2024-05" db="EMBL/GenBank/DDBJ databases">
        <title>Genome sequence of Ponticoccus litoralis KCCM 90028.</title>
        <authorList>
            <person name="Kim J.M."/>
            <person name="Lee J.K."/>
            <person name="Choi B.J."/>
            <person name="Bayburt H."/>
            <person name="Baek J.H."/>
            <person name="Jeon C.O."/>
        </authorList>
    </citation>
    <scope>NUCLEOTIDE SEQUENCE [LARGE SCALE GENOMIC DNA]</scope>
    <source>
        <strain evidence="4 5">KCCM 90028</strain>
    </source>
</reference>
<feature type="signal peptide" evidence="2">
    <location>
        <begin position="1"/>
        <end position="24"/>
    </location>
</feature>